<keyword evidence="5" id="KW-1185">Reference proteome</keyword>
<dbReference type="Gene3D" id="3.40.50.2000">
    <property type="entry name" value="Glycogen Phosphorylase B"/>
    <property type="match status" value="1"/>
</dbReference>
<dbReference type="CDD" id="cd03809">
    <property type="entry name" value="GT4_MtfB-like"/>
    <property type="match status" value="1"/>
</dbReference>
<evidence type="ECO:0000313" key="5">
    <source>
        <dbReference type="Proteomes" id="UP001385892"/>
    </source>
</evidence>
<accession>A0ABU8WHT8</accession>
<proteinExistence type="predicted"/>
<dbReference type="Pfam" id="PF00534">
    <property type="entry name" value="Glycos_transf_1"/>
    <property type="match status" value="1"/>
</dbReference>
<keyword evidence="1" id="KW-0808">Transferase</keyword>
<feature type="domain" description="Glycosyl transferase family 1" evidence="3">
    <location>
        <begin position="307"/>
        <end position="461"/>
    </location>
</feature>
<dbReference type="RefSeq" id="WP_340342238.1">
    <property type="nucleotide sequence ID" value="NZ_JBBKZT010000004.1"/>
</dbReference>
<comment type="caution">
    <text evidence="4">The sequence shown here is derived from an EMBL/GenBank/DDBJ whole genome shotgun (WGS) entry which is preliminary data.</text>
</comment>
<dbReference type="Proteomes" id="UP001385892">
    <property type="component" value="Unassembled WGS sequence"/>
</dbReference>
<dbReference type="InterPro" id="IPR001296">
    <property type="entry name" value="Glyco_trans_1"/>
</dbReference>
<organism evidence="4 5">
    <name type="scientific">Variovorax rhizosphaerae</name>
    <dbReference type="NCBI Taxonomy" id="1836200"/>
    <lineage>
        <taxon>Bacteria</taxon>
        <taxon>Pseudomonadati</taxon>
        <taxon>Pseudomonadota</taxon>
        <taxon>Betaproteobacteria</taxon>
        <taxon>Burkholderiales</taxon>
        <taxon>Comamonadaceae</taxon>
        <taxon>Variovorax</taxon>
    </lineage>
</organism>
<sequence length="506" mass="56477">MHKENLIWIDLTTSLYWKRPAVGIVRVEQECCRWILTKLKDRVRICAFDSSEGQFKELEAQEAWEVLRRDRSPPESLINPAAAPTSSRTAEPVSCPAAAPAAPLGLASHIKQVLRKLVLATLSRIPLSYQPAVRSKLIAIRRTLAGSYKDLKTALVGDPTTPVSEPASLQAEPSRSPIRPLAHFQQGDTYLTMGLDWDHGNKLDLLYRAKKRTGLRVLNFAYDIIPVKFPHYYPSGKFELFSTYFATMGWTADRIICISECTARDLGGFLEQVGAPRPSMSVVRLGDTLPATMNSGKPSPKVAELLGAPFLLAVSTIEIRKNHECLYRAYIRLIESGFDVPKLVLVGMLGWRVDDFIYSLRNDPRVEDKIVILDQVTDADLVTLYRHCLFTLYPSLYEGWGLPVAESLAYGKFCLASNAASIPEIAGDILDYVDPWDVPQWTEKIRLYCADPAALRSKEQLIANHYRLSSWENTADQVIAAIDNVPHAYRSGLIKAHTAPRAALVS</sequence>
<evidence type="ECO:0000313" key="4">
    <source>
        <dbReference type="EMBL" id="MEJ8847091.1"/>
    </source>
</evidence>
<protein>
    <submittedName>
        <fullName evidence="4">Glycosyltransferase family 1 protein</fullName>
    </submittedName>
</protein>
<evidence type="ECO:0000259" key="3">
    <source>
        <dbReference type="Pfam" id="PF00534"/>
    </source>
</evidence>
<evidence type="ECO:0000256" key="2">
    <source>
        <dbReference type="SAM" id="MobiDB-lite"/>
    </source>
</evidence>
<reference evidence="4 5" key="1">
    <citation type="submission" date="2024-03" db="EMBL/GenBank/DDBJ databases">
        <title>Novel species of the genus Variovorax.</title>
        <authorList>
            <person name="Liu Q."/>
            <person name="Xin Y.-H."/>
        </authorList>
    </citation>
    <scope>NUCLEOTIDE SEQUENCE [LARGE SCALE GENOMIC DNA]</scope>
    <source>
        <strain evidence="4 5">KACC 18900</strain>
    </source>
</reference>
<feature type="region of interest" description="Disordered" evidence="2">
    <location>
        <begin position="157"/>
        <end position="178"/>
    </location>
</feature>
<dbReference type="PANTHER" id="PTHR46401:SF2">
    <property type="entry name" value="GLYCOSYLTRANSFERASE WBBK-RELATED"/>
    <property type="match status" value="1"/>
</dbReference>
<dbReference type="EMBL" id="JBBKZT010000004">
    <property type="protein sequence ID" value="MEJ8847091.1"/>
    <property type="molecule type" value="Genomic_DNA"/>
</dbReference>
<dbReference type="SUPFAM" id="SSF53756">
    <property type="entry name" value="UDP-Glycosyltransferase/glycogen phosphorylase"/>
    <property type="match status" value="1"/>
</dbReference>
<name>A0ABU8WHT8_9BURK</name>
<dbReference type="PANTHER" id="PTHR46401">
    <property type="entry name" value="GLYCOSYLTRANSFERASE WBBK-RELATED"/>
    <property type="match status" value="1"/>
</dbReference>
<evidence type="ECO:0000256" key="1">
    <source>
        <dbReference type="ARBA" id="ARBA00022679"/>
    </source>
</evidence>
<gene>
    <name evidence="4" type="ORF">WKW82_10550</name>
</gene>